<sequence>MNNQALFEKLDQTVELLSLKLAELIRLSSIDNPESANDNIDSGSMNSGMLEAQDSNIAIATTSMTMVYGQTMQLIRGVQDLLVMTRGMREMWLLNQIPDQDKQNDNARSINHEELASLLNTCMQEIIGEPPSL</sequence>
<dbReference type="InterPro" id="IPR016530">
    <property type="entry name" value="Med22_Saccharomyce"/>
</dbReference>
<dbReference type="GO" id="GO:0032968">
    <property type="term" value="P:positive regulation of transcription elongation by RNA polymerase II"/>
    <property type="evidence" value="ECO:0007669"/>
    <property type="project" value="EnsemblFungi"/>
</dbReference>
<protein>
    <recommendedName>
        <fullName evidence="8">Mediator of RNA polymerase II transcription subunit 22</fullName>
    </recommendedName>
</protein>
<evidence type="ECO:0000256" key="1">
    <source>
        <dbReference type="ARBA" id="ARBA00004123"/>
    </source>
</evidence>
<dbReference type="GO" id="GO:0016592">
    <property type="term" value="C:mediator complex"/>
    <property type="evidence" value="ECO:0007669"/>
    <property type="project" value="InterPro"/>
</dbReference>
<dbReference type="GeneID" id="11498750"/>
<dbReference type="GO" id="GO:0051123">
    <property type="term" value="P:RNA polymerase II preinitiation complex assembly"/>
    <property type="evidence" value="ECO:0007669"/>
    <property type="project" value="EnsemblFungi"/>
</dbReference>
<name>G0WBQ2_NAUDC</name>
<gene>
    <name evidence="6" type="primary">NDAI0E03550</name>
    <name evidence="6" type="ordered locus">NDAI_0E03550</name>
</gene>
<dbReference type="Proteomes" id="UP000000689">
    <property type="component" value="Chromosome 5"/>
</dbReference>
<evidence type="ECO:0000256" key="5">
    <source>
        <dbReference type="ARBA" id="ARBA00023242"/>
    </source>
</evidence>
<dbReference type="KEGG" id="ndi:NDAI_0E03550"/>
<dbReference type="InterPro" id="IPR009332">
    <property type="entry name" value="Med22"/>
</dbReference>
<keyword evidence="7" id="KW-1185">Reference proteome</keyword>
<keyword evidence="4" id="KW-0804">Transcription</keyword>
<dbReference type="STRING" id="1071378.G0WBQ2"/>
<keyword evidence="5" id="KW-0539">Nucleus</keyword>
<dbReference type="HOGENOM" id="CLU_130571_0_0_1"/>
<comment type="similarity">
    <text evidence="2">Belongs to the Mediator complex subunit 22 family.</text>
</comment>
<dbReference type="PIRSF" id="PIRSF007936">
    <property type="entry name" value="SRB6"/>
    <property type="match status" value="1"/>
</dbReference>
<dbReference type="eggNOG" id="ENOG502S77A">
    <property type="taxonomic scope" value="Eukaryota"/>
</dbReference>
<reference evidence="6 7" key="1">
    <citation type="journal article" date="2011" name="Proc. Natl. Acad. Sci. U.S.A.">
        <title>Evolutionary erosion of yeast sex chromosomes by mating-type switching accidents.</title>
        <authorList>
            <person name="Gordon J.L."/>
            <person name="Armisen D."/>
            <person name="Proux-Wera E."/>
            <person name="Oheigeartaigh S.S."/>
            <person name="Byrne K.P."/>
            <person name="Wolfe K.H."/>
        </authorList>
    </citation>
    <scope>NUCLEOTIDE SEQUENCE [LARGE SCALE GENOMIC DNA]</scope>
    <source>
        <strain evidence="7">ATCC 10597 / BCRC 20456 / CBS 421 / NBRC 0211 / NRRL Y-12639</strain>
    </source>
</reference>
<dbReference type="GO" id="GO:0070847">
    <property type="term" value="C:core mediator complex"/>
    <property type="evidence" value="ECO:0007669"/>
    <property type="project" value="EnsemblFungi"/>
</dbReference>
<evidence type="ECO:0000256" key="4">
    <source>
        <dbReference type="ARBA" id="ARBA00023163"/>
    </source>
</evidence>
<dbReference type="RefSeq" id="XP_003670415.1">
    <property type="nucleotide sequence ID" value="XM_003670367.1"/>
</dbReference>
<evidence type="ECO:0000256" key="3">
    <source>
        <dbReference type="ARBA" id="ARBA00023015"/>
    </source>
</evidence>
<evidence type="ECO:0000256" key="2">
    <source>
        <dbReference type="ARBA" id="ARBA00005942"/>
    </source>
</evidence>
<keyword evidence="3" id="KW-0805">Transcription regulation</keyword>
<dbReference type="EMBL" id="HE580271">
    <property type="protein sequence ID" value="CCD25172.1"/>
    <property type="molecule type" value="Genomic_DNA"/>
</dbReference>
<dbReference type="GO" id="GO:0060261">
    <property type="term" value="P:positive regulation of transcription initiation by RNA polymerase II"/>
    <property type="evidence" value="ECO:0007669"/>
    <property type="project" value="EnsemblFungi"/>
</dbReference>
<dbReference type="GO" id="GO:0003712">
    <property type="term" value="F:transcription coregulator activity"/>
    <property type="evidence" value="ECO:0007669"/>
    <property type="project" value="InterPro"/>
</dbReference>
<dbReference type="Pfam" id="PF06179">
    <property type="entry name" value="Med22"/>
    <property type="match status" value="1"/>
</dbReference>
<organism evidence="6 7">
    <name type="scientific">Naumovozyma dairenensis (strain ATCC 10597 / BCRC 20456 / CBS 421 / NBRC 0211 / NRRL Y-12639)</name>
    <name type="common">Saccharomyces dairenensis</name>
    <dbReference type="NCBI Taxonomy" id="1071378"/>
    <lineage>
        <taxon>Eukaryota</taxon>
        <taxon>Fungi</taxon>
        <taxon>Dikarya</taxon>
        <taxon>Ascomycota</taxon>
        <taxon>Saccharomycotina</taxon>
        <taxon>Saccharomycetes</taxon>
        <taxon>Saccharomycetales</taxon>
        <taxon>Saccharomycetaceae</taxon>
        <taxon>Naumovozyma</taxon>
    </lineage>
</organism>
<dbReference type="Gene3D" id="6.10.280.160">
    <property type="entry name" value="Mediator of RNA polymerase II transcription subunit 22"/>
    <property type="match status" value="1"/>
</dbReference>
<dbReference type="OrthoDB" id="203279at2759"/>
<dbReference type="OMA" id="WLLTQIP"/>
<dbReference type="AlphaFoldDB" id="G0WBQ2"/>
<evidence type="ECO:0000313" key="6">
    <source>
        <dbReference type="EMBL" id="CCD25172.1"/>
    </source>
</evidence>
<evidence type="ECO:0000313" key="7">
    <source>
        <dbReference type="Proteomes" id="UP000000689"/>
    </source>
</evidence>
<comment type="subcellular location">
    <subcellularLocation>
        <location evidence="1">Nucleus</location>
    </subcellularLocation>
</comment>
<accession>G0WBQ2</accession>
<proteinExistence type="inferred from homology"/>
<evidence type="ECO:0008006" key="8">
    <source>
        <dbReference type="Google" id="ProtNLM"/>
    </source>
</evidence>